<dbReference type="OrthoDB" id="1607513at2759"/>
<feature type="domain" description="HAT C-terminal dimerisation" evidence="1">
    <location>
        <begin position="121"/>
        <end position="201"/>
    </location>
</feature>
<organism evidence="2 3">
    <name type="scientific">Arctia plantaginis</name>
    <name type="common">Wood tiger moth</name>
    <name type="synonym">Phalaena plantaginis</name>
    <dbReference type="NCBI Taxonomy" id="874455"/>
    <lineage>
        <taxon>Eukaryota</taxon>
        <taxon>Metazoa</taxon>
        <taxon>Ecdysozoa</taxon>
        <taxon>Arthropoda</taxon>
        <taxon>Hexapoda</taxon>
        <taxon>Insecta</taxon>
        <taxon>Pterygota</taxon>
        <taxon>Neoptera</taxon>
        <taxon>Endopterygota</taxon>
        <taxon>Lepidoptera</taxon>
        <taxon>Glossata</taxon>
        <taxon>Ditrysia</taxon>
        <taxon>Noctuoidea</taxon>
        <taxon>Erebidae</taxon>
        <taxon>Arctiinae</taxon>
        <taxon>Arctia</taxon>
    </lineage>
</organism>
<proteinExistence type="predicted"/>
<dbReference type="EMBL" id="CADEBC010000503">
    <property type="protein sequence ID" value="CAB3239579.1"/>
    <property type="molecule type" value="Genomic_DNA"/>
</dbReference>
<comment type="caution">
    <text evidence="2">The sequence shown here is derived from an EMBL/GenBank/DDBJ whole genome shotgun (WGS) entry which is preliminary data.</text>
</comment>
<dbReference type="Pfam" id="PF05699">
    <property type="entry name" value="Dimer_Tnp_hAT"/>
    <property type="match status" value="1"/>
</dbReference>
<dbReference type="InterPro" id="IPR012337">
    <property type="entry name" value="RNaseH-like_sf"/>
</dbReference>
<gene>
    <name evidence="2" type="ORF">APLA_LOCUS7835</name>
</gene>
<dbReference type="InterPro" id="IPR008906">
    <property type="entry name" value="HATC_C_dom"/>
</dbReference>
<sequence length="201" mass="23830">MPQGQEVKQFLEILDSQIRNRFHEYEKNPLYSECAILDPRFKKRAFRTQESFNKACDSLKRRIREMRLPDESVAVNKIVDDQPATSVTSLTGKKKSVWDSYDKDTNIILRPENPTAAGIREFDKYLNEEYIHRMEDPLQWWTSRKFIYPHLYRYMLKRLCIQATSVACERVFSNAGQILNQRRTLLKPDKVSQLIFLHANL</sequence>
<dbReference type="SUPFAM" id="SSF53098">
    <property type="entry name" value="Ribonuclease H-like"/>
    <property type="match status" value="1"/>
</dbReference>
<protein>
    <recommendedName>
        <fullName evidence="1">HAT C-terminal dimerisation domain-containing protein</fullName>
    </recommendedName>
</protein>
<evidence type="ECO:0000313" key="3">
    <source>
        <dbReference type="Proteomes" id="UP000494106"/>
    </source>
</evidence>
<reference evidence="2 3" key="1">
    <citation type="submission" date="2020-04" db="EMBL/GenBank/DDBJ databases">
        <authorList>
            <person name="Wallbank WR R."/>
            <person name="Pardo Diaz C."/>
            <person name="Kozak K."/>
            <person name="Martin S."/>
            <person name="Jiggins C."/>
            <person name="Moest M."/>
            <person name="Warren A I."/>
            <person name="Byers J.R.P. K."/>
            <person name="Montejo-Kovacevich G."/>
            <person name="Yen C E."/>
        </authorList>
    </citation>
    <scope>NUCLEOTIDE SEQUENCE [LARGE SCALE GENOMIC DNA]</scope>
</reference>
<name>A0A8S1A144_ARCPL</name>
<accession>A0A8S1A144</accession>
<dbReference type="GO" id="GO:0046983">
    <property type="term" value="F:protein dimerization activity"/>
    <property type="evidence" value="ECO:0007669"/>
    <property type="project" value="InterPro"/>
</dbReference>
<evidence type="ECO:0000259" key="1">
    <source>
        <dbReference type="Pfam" id="PF05699"/>
    </source>
</evidence>
<keyword evidence="3" id="KW-1185">Reference proteome</keyword>
<dbReference type="PANTHER" id="PTHR47611">
    <property type="entry name" value="HAT DIMERISATION DOMAIN, C-TERMINAL"/>
    <property type="match status" value="1"/>
</dbReference>
<evidence type="ECO:0000313" key="2">
    <source>
        <dbReference type="EMBL" id="CAB3239579.1"/>
    </source>
</evidence>
<dbReference type="AlphaFoldDB" id="A0A8S1A144"/>
<dbReference type="Proteomes" id="UP000494106">
    <property type="component" value="Unassembled WGS sequence"/>
</dbReference>
<dbReference type="PANTHER" id="PTHR47611:SF3">
    <property type="entry name" value="HAT C-TERMINAL DIMERISATION DOMAIN-CONTAINING PROTEIN"/>
    <property type="match status" value="1"/>
</dbReference>